<dbReference type="Gene3D" id="2.60.120.1020">
    <property type="entry name" value="Peptide N glycanase, PAW domain"/>
    <property type="match status" value="1"/>
</dbReference>
<dbReference type="GO" id="GO:0046872">
    <property type="term" value="F:metal ion binding"/>
    <property type="evidence" value="ECO:0007669"/>
    <property type="project" value="UniProtKB-KW"/>
</dbReference>
<evidence type="ECO:0000256" key="12">
    <source>
        <dbReference type="PROSITE-ProRule" id="PRU00731"/>
    </source>
</evidence>
<dbReference type="STRING" id="32264.T1KDL2"/>
<dbReference type="KEGG" id="tut:107363242"/>
<dbReference type="AlphaFoldDB" id="T1KDL2"/>
<evidence type="ECO:0000256" key="2">
    <source>
        <dbReference type="ARBA" id="ARBA00001947"/>
    </source>
</evidence>
<evidence type="ECO:0000256" key="8">
    <source>
        <dbReference type="ARBA" id="ARBA00022723"/>
    </source>
</evidence>
<dbReference type="InterPro" id="IPR002931">
    <property type="entry name" value="Transglutaminase-like"/>
</dbReference>
<keyword evidence="8" id="KW-0479">Metal-binding</keyword>
<evidence type="ECO:0000313" key="14">
    <source>
        <dbReference type="EnsemblMetazoa" id="tetur09g03320.1"/>
    </source>
</evidence>
<dbReference type="PANTHER" id="PTHR12143:SF19">
    <property type="entry name" value="PEPTIDE-N(4)-(N-ACETYL-BETA-GLUCOSAMINYL)ASPARAGINE AMIDASE"/>
    <property type="match status" value="1"/>
</dbReference>
<feature type="domain" description="PAW" evidence="13">
    <location>
        <begin position="318"/>
        <end position="522"/>
    </location>
</feature>
<evidence type="ECO:0000313" key="15">
    <source>
        <dbReference type="Proteomes" id="UP000015104"/>
    </source>
</evidence>
<dbReference type="SUPFAM" id="SSF54001">
    <property type="entry name" value="Cysteine proteinases"/>
    <property type="match status" value="1"/>
</dbReference>
<dbReference type="OrthoDB" id="409136at2759"/>
<keyword evidence="15" id="KW-1185">Reference proteome</keyword>
<dbReference type="EnsemblMetazoa" id="tetur09g03320.1">
    <property type="protein sequence ID" value="tetur09g03320.1"/>
    <property type="gene ID" value="tetur09g03320"/>
</dbReference>
<name>T1KDL2_TETUR</name>
<dbReference type="InterPro" id="IPR038765">
    <property type="entry name" value="Papain-like_cys_pep_sf"/>
</dbReference>
<gene>
    <name evidence="14" type="primary">107363242</name>
</gene>
<keyword evidence="9" id="KW-0378">Hydrolase</keyword>
<dbReference type="OMA" id="DLQDVTW"/>
<accession>T1KDL2</accession>
<organism evidence="14 15">
    <name type="scientific">Tetranychus urticae</name>
    <name type="common">Two-spotted spider mite</name>
    <dbReference type="NCBI Taxonomy" id="32264"/>
    <lineage>
        <taxon>Eukaryota</taxon>
        <taxon>Metazoa</taxon>
        <taxon>Ecdysozoa</taxon>
        <taxon>Arthropoda</taxon>
        <taxon>Chelicerata</taxon>
        <taxon>Arachnida</taxon>
        <taxon>Acari</taxon>
        <taxon>Acariformes</taxon>
        <taxon>Trombidiformes</taxon>
        <taxon>Prostigmata</taxon>
        <taxon>Eleutherengona</taxon>
        <taxon>Raphignathae</taxon>
        <taxon>Tetranychoidea</taxon>
        <taxon>Tetranychidae</taxon>
        <taxon>Tetranychus</taxon>
    </lineage>
</organism>
<protein>
    <recommendedName>
        <fullName evidence="6">Peptide-N(4)-(N-acetyl-beta-glucosaminyl)asparagine amidase</fullName>
        <ecNumber evidence="5">3.5.1.52</ecNumber>
    </recommendedName>
    <alternativeName>
        <fullName evidence="11">Peptide:N-glycanase</fullName>
    </alternativeName>
</protein>
<dbReference type="SMART" id="SM00460">
    <property type="entry name" value="TGc"/>
    <property type="match status" value="1"/>
</dbReference>
<dbReference type="Proteomes" id="UP000015104">
    <property type="component" value="Unassembled WGS sequence"/>
</dbReference>
<dbReference type="PROSITE" id="PS51398">
    <property type="entry name" value="PAW"/>
    <property type="match status" value="1"/>
</dbReference>
<dbReference type="InterPro" id="IPR006588">
    <property type="entry name" value="Peptide_N_glycanase_PAW_dom"/>
</dbReference>
<evidence type="ECO:0000256" key="5">
    <source>
        <dbReference type="ARBA" id="ARBA00012158"/>
    </source>
</evidence>
<dbReference type="Pfam" id="PF04721">
    <property type="entry name" value="PAW"/>
    <property type="match status" value="1"/>
</dbReference>
<evidence type="ECO:0000256" key="6">
    <source>
        <dbReference type="ARBA" id="ARBA00018546"/>
    </source>
</evidence>
<evidence type="ECO:0000256" key="9">
    <source>
        <dbReference type="ARBA" id="ARBA00022801"/>
    </source>
</evidence>
<comment type="similarity">
    <text evidence="4 12">Belongs to the transglutaminase-like superfamily. PNGase family.</text>
</comment>
<evidence type="ECO:0000256" key="7">
    <source>
        <dbReference type="ARBA" id="ARBA00022490"/>
    </source>
</evidence>
<dbReference type="InterPro" id="IPR008979">
    <property type="entry name" value="Galactose-bd-like_sf"/>
</dbReference>
<evidence type="ECO:0000256" key="3">
    <source>
        <dbReference type="ARBA" id="ARBA00004496"/>
    </source>
</evidence>
<comment type="catalytic activity">
    <reaction evidence="1">
        <text>Hydrolysis of an N(4)-(acetyl-beta-D-glucosaminyl)asparagine residue in which the glucosamine residue may be further glycosylated, to yield a (substituted) N-acetyl-beta-D-glucosaminylamine and a peptide containing an aspartate residue.</text>
        <dbReference type="EC" id="3.5.1.52"/>
    </reaction>
</comment>
<dbReference type="HOGENOM" id="CLU_030187_1_0_1"/>
<keyword evidence="10" id="KW-0862">Zinc</keyword>
<dbReference type="PANTHER" id="PTHR12143">
    <property type="entry name" value="PEPTIDE N-GLYCANASE PNGASE -RELATED"/>
    <property type="match status" value="1"/>
</dbReference>
<reference evidence="14" key="2">
    <citation type="submission" date="2015-06" db="UniProtKB">
        <authorList>
            <consortium name="EnsemblMetazoa"/>
        </authorList>
    </citation>
    <scope>IDENTIFICATION</scope>
</reference>
<dbReference type="GO" id="GO:0005634">
    <property type="term" value="C:nucleus"/>
    <property type="evidence" value="ECO:0007669"/>
    <property type="project" value="TreeGrafter"/>
</dbReference>
<dbReference type="EMBL" id="CAEY01002017">
    <property type="status" value="NOT_ANNOTATED_CDS"/>
    <property type="molecule type" value="Genomic_DNA"/>
</dbReference>
<dbReference type="EC" id="3.5.1.52" evidence="5"/>
<dbReference type="eggNOG" id="KOG0909">
    <property type="taxonomic scope" value="Eukaryota"/>
</dbReference>
<comment type="cofactor">
    <cofactor evidence="2">
        <name>Zn(2+)</name>
        <dbReference type="ChEBI" id="CHEBI:29105"/>
    </cofactor>
</comment>
<sequence>MISLSELIAADPSLKPANQYELEVIQMISADQKMFRLYKDPKLFDKIKKVVPLTELTNKCAQRLLQLKAQSGNSVDGNSQQQLESRDVFFLLLLEWFKKEFFTWFDCAYCKECQKQMKLFGRSPPTQEETLWDAANVEIYRCDSCLAIERFPRYNHPMKLLETRKGRCGEWRNCFSAICVAFNYEIRLVHDFQDHVWNEVYFESQKRWIHCDCCENAFDTPLMYEAGWGKKFVYCIGTSEFESQDITMRYIHDYHELIERRKGRCRPDWLNRYLLYVSFRLQRNCDPTLKSKFLDRRLAEISSLVFIPGIEKQVKESEKQGRSSGSIDWRVARGECSSTQTKIKNFIIKFNDNTKDGKYRFTYHSVSDKYFINDFQLNGWESAVFNFDNIFKKVEKDWNMIYLSRQENSDCSKKGTLTYKFDVRFNWTAMIIKINTKVYDTGRVSILLTSEPEFLNKEIDPDSVNGLKKSCLKKDVDYIIMTMTLSGGSGNIGWQQAQLFRQSTLAAATDYSLDVIFTKDEEAT</sequence>
<reference evidence="15" key="1">
    <citation type="submission" date="2011-08" db="EMBL/GenBank/DDBJ databases">
        <authorList>
            <person name="Rombauts S."/>
        </authorList>
    </citation>
    <scope>NUCLEOTIDE SEQUENCE</scope>
    <source>
        <strain evidence="15">London</strain>
    </source>
</reference>
<dbReference type="SUPFAM" id="SSF49785">
    <property type="entry name" value="Galactose-binding domain-like"/>
    <property type="match status" value="1"/>
</dbReference>
<dbReference type="FunFam" id="2.20.25.10:FF:000011">
    <property type="entry name" value="peptide-N(4)-(N-acetyl-beta- glucosaminyl)asparagine amidase"/>
    <property type="match status" value="1"/>
</dbReference>
<proteinExistence type="inferred from homology"/>
<dbReference type="Pfam" id="PF01841">
    <property type="entry name" value="Transglut_core"/>
    <property type="match status" value="1"/>
</dbReference>
<dbReference type="GO" id="GO:0006516">
    <property type="term" value="P:glycoprotein catabolic process"/>
    <property type="evidence" value="ECO:0007669"/>
    <property type="project" value="InterPro"/>
</dbReference>
<evidence type="ECO:0000256" key="4">
    <source>
        <dbReference type="ARBA" id="ARBA00009390"/>
    </source>
</evidence>
<comment type="subcellular location">
    <subcellularLocation>
        <location evidence="3">Cytoplasm</location>
    </subcellularLocation>
</comment>
<dbReference type="GO" id="GO:0000224">
    <property type="term" value="F:peptide-N4-(N-acetyl-beta-glucosaminyl)asparagine amidase activity"/>
    <property type="evidence" value="ECO:0007669"/>
    <property type="project" value="UniProtKB-EC"/>
</dbReference>
<dbReference type="InterPro" id="IPR038680">
    <property type="entry name" value="PAW_sf"/>
</dbReference>
<dbReference type="InterPro" id="IPR050883">
    <property type="entry name" value="PNGase"/>
</dbReference>
<dbReference type="Gene3D" id="3.10.620.30">
    <property type="match status" value="1"/>
</dbReference>
<keyword evidence="7" id="KW-0963">Cytoplasm</keyword>
<dbReference type="GO" id="GO:0005829">
    <property type="term" value="C:cytosol"/>
    <property type="evidence" value="ECO:0007669"/>
    <property type="project" value="TreeGrafter"/>
</dbReference>
<evidence type="ECO:0000256" key="10">
    <source>
        <dbReference type="ARBA" id="ARBA00022833"/>
    </source>
</evidence>
<evidence type="ECO:0000256" key="11">
    <source>
        <dbReference type="ARBA" id="ARBA00032901"/>
    </source>
</evidence>
<evidence type="ECO:0000256" key="1">
    <source>
        <dbReference type="ARBA" id="ARBA00001650"/>
    </source>
</evidence>
<evidence type="ECO:0000259" key="13">
    <source>
        <dbReference type="PROSITE" id="PS51398"/>
    </source>
</evidence>
<dbReference type="Gene3D" id="2.20.25.10">
    <property type="match status" value="1"/>
</dbReference>